<dbReference type="GO" id="GO:0005886">
    <property type="term" value="C:plasma membrane"/>
    <property type="evidence" value="ECO:0007669"/>
    <property type="project" value="TreeGrafter"/>
</dbReference>
<dbReference type="InterPro" id="IPR000276">
    <property type="entry name" value="GPCR_Rhodpsn"/>
</dbReference>
<keyword evidence="11" id="KW-1185">Reference proteome</keyword>
<keyword evidence="3 8" id="KW-1133">Transmembrane helix</keyword>
<feature type="transmembrane region" description="Helical" evidence="8">
    <location>
        <begin position="135"/>
        <end position="152"/>
    </location>
</feature>
<comment type="subcellular location">
    <subcellularLocation>
        <location evidence="1">Membrane</location>
        <topology evidence="1">Multi-pass membrane protein</topology>
    </subcellularLocation>
</comment>
<dbReference type="SUPFAM" id="SSF81321">
    <property type="entry name" value="Family A G protein-coupled receptor-like"/>
    <property type="match status" value="1"/>
</dbReference>
<name>A0A1W0XDD8_HYPEX</name>
<comment type="caution">
    <text evidence="10">The sequence shown here is derived from an EMBL/GenBank/DDBJ whole genome shotgun (WGS) entry which is preliminary data.</text>
</comment>
<evidence type="ECO:0000256" key="8">
    <source>
        <dbReference type="SAM" id="Phobius"/>
    </source>
</evidence>
<evidence type="ECO:0000256" key="5">
    <source>
        <dbReference type="ARBA" id="ARBA00023136"/>
    </source>
</evidence>
<dbReference type="PRINTS" id="PR00237">
    <property type="entry name" value="GPCRRHODOPSN"/>
</dbReference>
<evidence type="ECO:0000256" key="7">
    <source>
        <dbReference type="ARBA" id="ARBA00023224"/>
    </source>
</evidence>
<dbReference type="OrthoDB" id="9990906at2759"/>
<keyword evidence="6" id="KW-0675">Receptor</keyword>
<feature type="domain" description="G-protein coupled receptors family 1 profile" evidence="9">
    <location>
        <begin position="58"/>
        <end position="340"/>
    </location>
</feature>
<evidence type="ECO:0000259" key="9">
    <source>
        <dbReference type="PROSITE" id="PS50262"/>
    </source>
</evidence>
<evidence type="ECO:0000256" key="2">
    <source>
        <dbReference type="ARBA" id="ARBA00022692"/>
    </source>
</evidence>
<evidence type="ECO:0000256" key="4">
    <source>
        <dbReference type="ARBA" id="ARBA00023040"/>
    </source>
</evidence>
<feature type="transmembrane region" description="Helical" evidence="8">
    <location>
        <begin position="278"/>
        <end position="297"/>
    </location>
</feature>
<dbReference type="EMBL" id="MTYJ01000003">
    <property type="protein sequence ID" value="OQV25382.1"/>
    <property type="molecule type" value="Genomic_DNA"/>
</dbReference>
<feature type="transmembrane region" description="Helical" evidence="8">
    <location>
        <begin position="45"/>
        <end position="65"/>
    </location>
</feature>
<dbReference type="Gene3D" id="1.20.1070.10">
    <property type="entry name" value="Rhodopsin 7-helix transmembrane proteins"/>
    <property type="match status" value="1"/>
</dbReference>
<dbReference type="PROSITE" id="PS50262">
    <property type="entry name" value="G_PROTEIN_RECEP_F1_2"/>
    <property type="match status" value="1"/>
</dbReference>
<keyword evidence="4" id="KW-0297">G-protein coupled receptor</keyword>
<dbReference type="GO" id="GO:0004930">
    <property type="term" value="F:G protein-coupled receptor activity"/>
    <property type="evidence" value="ECO:0007669"/>
    <property type="project" value="UniProtKB-KW"/>
</dbReference>
<evidence type="ECO:0000256" key="3">
    <source>
        <dbReference type="ARBA" id="ARBA00022989"/>
    </source>
</evidence>
<dbReference type="InterPro" id="IPR017452">
    <property type="entry name" value="GPCR_Rhodpsn_7TM"/>
</dbReference>
<dbReference type="Proteomes" id="UP000192578">
    <property type="component" value="Unassembled WGS sequence"/>
</dbReference>
<keyword evidence="7" id="KW-0807">Transducer</keyword>
<accession>A0A1W0XDD8</accession>
<sequence>MGLNGSAGALGNNSGDSLSAVSCNWPPDQIFDVTVENTPTSYADLIGYPILLFICTFGNLLSIVALSTDVAKSTTNVYLICLAVSDLCVIWLALEAYIPEADVKVRESDAYFQNVANFSGFQKWWEETAIQFSDWTLIVFSLERLIAIARPFEYRHRLTVRRAIYIELGVLFLASICALENLVVGYYFLAHDDGVSTKTRILTPGLLEWDRIQNQAEVGITLAKWVILTILNVCLIIVISRHNKIRDSILVQTEMAGVSQSTPNKSSAVHPARRHSTYVLMCCSGLYFVTQFPNVIYKILEVASRPPYCSYNFTYKAKMTARPIVYVILLSNYSVNFLLYCLLWRKFREQLRYLLFRTLEKTGLSTPSTALTTAGTTPEGNTRSAKMSLQSETGVRTDISPLLLATTPNPKLAKMGLDPIASSKV</sequence>
<dbReference type="PANTHER" id="PTHR24243">
    <property type="entry name" value="G-PROTEIN COUPLED RECEPTOR"/>
    <property type="match status" value="1"/>
</dbReference>
<dbReference type="PANTHER" id="PTHR24243:SF233">
    <property type="entry name" value="THYROTROPIN-RELEASING HORMONE RECEPTOR"/>
    <property type="match status" value="1"/>
</dbReference>
<dbReference type="AlphaFoldDB" id="A0A1W0XDD8"/>
<dbReference type="Pfam" id="PF00001">
    <property type="entry name" value="7tm_1"/>
    <property type="match status" value="1"/>
</dbReference>
<protein>
    <recommendedName>
        <fullName evidence="9">G-protein coupled receptors family 1 profile domain-containing protein</fullName>
    </recommendedName>
</protein>
<feature type="transmembrane region" description="Helical" evidence="8">
    <location>
        <begin position="218"/>
        <end position="239"/>
    </location>
</feature>
<organism evidence="10 11">
    <name type="scientific">Hypsibius exemplaris</name>
    <name type="common">Freshwater tardigrade</name>
    <dbReference type="NCBI Taxonomy" id="2072580"/>
    <lineage>
        <taxon>Eukaryota</taxon>
        <taxon>Metazoa</taxon>
        <taxon>Ecdysozoa</taxon>
        <taxon>Tardigrada</taxon>
        <taxon>Eutardigrada</taxon>
        <taxon>Parachela</taxon>
        <taxon>Hypsibioidea</taxon>
        <taxon>Hypsibiidae</taxon>
        <taxon>Hypsibius</taxon>
    </lineage>
</organism>
<proteinExistence type="predicted"/>
<evidence type="ECO:0000313" key="11">
    <source>
        <dbReference type="Proteomes" id="UP000192578"/>
    </source>
</evidence>
<evidence type="ECO:0000256" key="1">
    <source>
        <dbReference type="ARBA" id="ARBA00004141"/>
    </source>
</evidence>
<gene>
    <name evidence="10" type="ORF">BV898_01060</name>
</gene>
<reference evidence="11" key="1">
    <citation type="submission" date="2017-01" db="EMBL/GenBank/DDBJ databases">
        <title>Comparative genomics of anhydrobiosis in the tardigrade Hypsibius dujardini.</title>
        <authorList>
            <person name="Yoshida Y."/>
            <person name="Koutsovoulos G."/>
            <person name="Laetsch D."/>
            <person name="Stevens L."/>
            <person name="Kumar S."/>
            <person name="Horikawa D."/>
            <person name="Ishino K."/>
            <person name="Komine S."/>
            <person name="Tomita M."/>
            <person name="Blaxter M."/>
            <person name="Arakawa K."/>
        </authorList>
    </citation>
    <scope>NUCLEOTIDE SEQUENCE [LARGE SCALE GENOMIC DNA]</scope>
    <source>
        <strain evidence="11">Z151</strain>
    </source>
</reference>
<feature type="transmembrane region" description="Helical" evidence="8">
    <location>
        <begin position="164"/>
        <end position="189"/>
    </location>
</feature>
<feature type="transmembrane region" description="Helical" evidence="8">
    <location>
        <begin position="324"/>
        <end position="343"/>
    </location>
</feature>
<keyword evidence="5 8" id="KW-0472">Membrane</keyword>
<keyword evidence="2 8" id="KW-0812">Transmembrane</keyword>
<evidence type="ECO:0000313" key="10">
    <source>
        <dbReference type="EMBL" id="OQV25382.1"/>
    </source>
</evidence>
<evidence type="ECO:0000256" key="6">
    <source>
        <dbReference type="ARBA" id="ARBA00023170"/>
    </source>
</evidence>
<feature type="transmembrane region" description="Helical" evidence="8">
    <location>
        <begin position="77"/>
        <end position="98"/>
    </location>
</feature>